<keyword evidence="2" id="KW-1133">Transmembrane helix</keyword>
<dbReference type="AlphaFoldDB" id="A0A2A9EMI0"/>
<evidence type="ECO:0000256" key="2">
    <source>
        <dbReference type="SAM" id="Phobius"/>
    </source>
</evidence>
<keyword evidence="2" id="KW-0472">Membrane</keyword>
<accession>A0A2A9EMI0</accession>
<evidence type="ECO:0000313" key="3">
    <source>
        <dbReference type="EMBL" id="PFG40174.1"/>
    </source>
</evidence>
<name>A0A2A9EMI0_9MICO</name>
<dbReference type="EMBL" id="PDJI01000004">
    <property type="protein sequence ID" value="PFG40174.1"/>
    <property type="molecule type" value="Genomic_DNA"/>
</dbReference>
<feature type="transmembrane region" description="Helical" evidence="2">
    <location>
        <begin position="98"/>
        <end position="122"/>
    </location>
</feature>
<evidence type="ECO:0000313" key="4">
    <source>
        <dbReference type="Proteomes" id="UP000222106"/>
    </source>
</evidence>
<protein>
    <recommendedName>
        <fullName evidence="5">DUF4190 domain-containing protein</fullName>
    </recommendedName>
</protein>
<dbReference type="Proteomes" id="UP000222106">
    <property type="component" value="Unassembled WGS sequence"/>
</dbReference>
<feature type="compositionally biased region" description="Low complexity" evidence="1">
    <location>
        <begin position="10"/>
        <end position="25"/>
    </location>
</feature>
<dbReference type="OrthoDB" id="3628931at2"/>
<sequence>MSDAPPPDSPWAAPSERRPAPSASWGGTQGHGRPPAPGGTVPGGPAGNRSAGSREVDRTDPVSVAALVTGVLPTGPVAAALGVLGVRRTGRGRRPGRALAVTGLVLGLAWTGVGVAAGVSLLQGPGVDGDVPDPRGMASAHLRVGNCVRNLPAHGEVGRVSLVPCAEPHTAQVVHVGALERTPERPEDAQDEGRELCEEAAAATDTRGETVDVVTLVPTSGTAPVVCLLEWPTPVSTDLVN</sequence>
<keyword evidence="2" id="KW-0812">Transmembrane</keyword>
<gene>
    <name evidence="3" type="ORF">ATJ97_2695</name>
</gene>
<feature type="transmembrane region" description="Helical" evidence="2">
    <location>
        <begin position="64"/>
        <end position="86"/>
    </location>
</feature>
<reference evidence="3 4" key="1">
    <citation type="submission" date="2017-10" db="EMBL/GenBank/DDBJ databases">
        <title>Sequencing the genomes of 1000 actinobacteria strains.</title>
        <authorList>
            <person name="Klenk H.-P."/>
        </authorList>
    </citation>
    <scope>NUCLEOTIDE SEQUENCE [LARGE SCALE GENOMIC DNA]</scope>
    <source>
        <strain evidence="3 4">DSM 21838</strain>
    </source>
</reference>
<proteinExistence type="predicted"/>
<feature type="region of interest" description="Disordered" evidence="1">
    <location>
        <begin position="1"/>
        <end position="59"/>
    </location>
</feature>
<evidence type="ECO:0000256" key="1">
    <source>
        <dbReference type="SAM" id="MobiDB-lite"/>
    </source>
</evidence>
<organism evidence="3 4">
    <name type="scientific">Georgenia soli</name>
    <dbReference type="NCBI Taxonomy" id="638953"/>
    <lineage>
        <taxon>Bacteria</taxon>
        <taxon>Bacillati</taxon>
        <taxon>Actinomycetota</taxon>
        <taxon>Actinomycetes</taxon>
        <taxon>Micrococcales</taxon>
        <taxon>Bogoriellaceae</taxon>
        <taxon>Georgenia</taxon>
    </lineage>
</organism>
<evidence type="ECO:0008006" key="5">
    <source>
        <dbReference type="Google" id="ProtNLM"/>
    </source>
</evidence>
<comment type="caution">
    <text evidence="3">The sequence shown here is derived from an EMBL/GenBank/DDBJ whole genome shotgun (WGS) entry which is preliminary data.</text>
</comment>
<dbReference type="RefSeq" id="WP_098484144.1">
    <property type="nucleotide sequence ID" value="NZ_PDJI01000004.1"/>
</dbReference>
<keyword evidence="4" id="KW-1185">Reference proteome</keyword>